<dbReference type="Pfam" id="PF14062">
    <property type="entry name" value="DUF4253"/>
    <property type="match status" value="1"/>
</dbReference>
<feature type="domain" description="DUF4253" evidence="2">
    <location>
        <begin position="166"/>
        <end position="274"/>
    </location>
</feature>
<evidence type="ECO:0000313" key="4">
    <source>
        <dbReference type="Proteomes" id="UP001501676"/>
    </source>
</evidence>
<protein>
    <submittedName>
        <fullName evidence="3">DUF4253 domain-containing protein</fullName>
    </submittedName>
</protein>
<feature type="compositionally biased region" description="Low complexity" evidence="1">
    <location>
        <begin position="15"/>
        <end position="27"/>
    </location>
</feature>
<dbReference type="RefSeq" id="WP_345732306.1">
    <property type="nucleotide sequence ID" value="NZ_BAAAYN010000047.1"/>
</dbReference>
<keyword evidence="4" id="KW-1185">Reference proteome</keyword>
<evidence type="ECO:0000256" key="1">
    <source>
        <dbReference type="SAM" id="MobiDB-lite"/>
    </source>
</evidence>
<feature type="region of interest" description="Disordered" evidence="1">
    <location>
        <begin position="118"/>
        <end position="138"/>
    </location>
</feature>
<gene>
    <name evidence="3" type="ORF">GCM10020369_67430</name>
</gene>
<evidence type="ECO:0000313" key="3">
    <source>
        <dbReference type="EMBL" id="GAA3395193.1"/>
    </source>
</evidence>
<name>A0ABP6T900_9ACTN</name>
<accession>A0ABP6T900</accession>
<comment type="caution">
    <text evidence="3">The sequence shown here is derived from an EMBL/GenBank/DDBJ whole genome shotgun (WGS) entry which is preliminary data.</text>
</comment>
<evidence type="ECO:0000259" key="2">
    <source>
        <dbReference type="Pfam" id="PF14062"/>
    </source>
</evidence>
<reference evidence="4" key="1">
    <citation type="journal article" date="2019" name="Int. J. Syst. Evol. Microbiol.">
        <title>The Global Catalogue of Microorganisms (GCM) 10K type strain sequencing project: providing services to taxonomists for standard genome sequencing and annotation.</title>
        <authorList>
            <consortium name="The Broad Institute Genomics Platform"/>
            <consortium name="The Broad Institute Genome Sequencing Center for Infectious Disease"/>
            <person name="Wu L."/>
            <person name="Ma J."/>
        </authorList>
    </citation>
    <scope>NUCLEOTIDE SEQUENCE [LARGE SCALE GENOMIC DNA]</scope>
    <source>
        <strain evidence="4">JCM 9458</strain>
    </source>
</reference>
<organism evidence="3 4">
    <name type="scientific">Cryptosporangium minutisporangium</name>
    <dbReference type="NCBI Taxonomy" id="113569"/>
    <lineage>
        <taxon>Bacteria</taxon>
        <taxon>Bacillati</taxon>
        <taxon>Actinomycetota</taxon>
        <taxon>Actinomycetes</taxon>
        <taxon>Cryptosporangiales</taxon>
        <taxon>Cryptosporangiaceae</taxon>
        <taxon>Cryptosporangium</taxon>
    </lineage>
</organism>
<dbReference type="InterPro" id="IPR025349">
    <property type="entry name" value="DUF4253"/>
</dbReference>
<proteinExistence type="predicted"/>
<dbReference type="Proteomes" id="UP001501676">
    <property type="component" value="Unassembled WGS sequence"/>
</dbReference>
<feature type="region of interest" description="Disordered" evidence="1">
    <location>
        <begin position="1"/>
        <end position="40"/>
    </location>
</feature>
<feature type="compositionally biased region" description="Basic and acidic residues" evidence="1">
    <location>
        <begin position="29"/>
        <end position="38"/>
    </location>
</feature>
<sequence length="274" mass="29301">MMGSNDALAALAADPSGGSLGLTLPPGRLRHETEDGPRDQPMLWLSDDQPAADAWTVLRAAHARTGLWPLLLSGLSEDEPDRPWASGELDPTMVTSEPGAHDAEELLAGWWAAYTPDDDSQSAATAPFGTRWPGLAPPGVDQDDPDDAAAEVAYILADADVLTEPRLGLVPSRRGADAPAALGWGGPLNYENDTAQFSAVLRSWEDRFGARLVGLGFDTLLLSVAAPPTDHDHALRVAAEHFAFCPDNIWQGAGSLEQYAADLTGVSVWRFWWD</sequence>
<dbReference type="EMBL" id="BAAAYN010000047">
    <property type="protein sequence ID" value="GAA3395193.1"/>
    <property type="molecule type" value="Genomic_DNA"/>
</dbReference>